<sequence>MKKARLQAQLGVGAVLVGLVALMAIVAFVWTPYDPVHAIPEHRLQGMSAQHWLGADQYGRDMLSRIMDGARISMLVAVASVALSAIIGVPLGIWAGMSRGWVDQVIMRSNDLLLAFPALLLAIVFTAVFGASMWIVVLAIGIAGIPGFARVARVGAMQVMSQDYILSARVSQVPGPVIAWRHVLPNITATLTVQVSVALALAILAEAGLSFLGLGTPAPYASWGRMLQSSQAYLATAPQLALWPGLAIAAAVLGFNLLGDALRDALNPRRAR</sequence>
<dbReference type="CDD" id="cd06261">
    <property type="entry name" value="TM_PBP2"/>
    <property type="match status" value="1"/>
</dbReference>
<comment type="caution">
    <text evidence="9">The sequence shown here is derived from an EMBL/GenBank/DDBJ whole genome shotgun (WGS) entry which is preliminary data.</text>
</comment>
<gene>
    <name evidence="9" type="ORF">L8U60_02900</name>
</gene>
<organism evidence="9 10">
    <name type="scientific">Corynebacterium meitnerae</name>
    <dbReference type="NCBI Taxonomy" id="2913498"/>
    <lineage>
        <taxon>Bacteria</taxon>
        <taxon>Bacillati</taxon>
        <taxon>Actinomycetota</taxon>
        <taxon>Actinomycetes</taxon>
        <taxon>Mycobacteriales</taxon>
        <taxon>Corynebacteriaceae</taxon>
        <taxon>Corynebacterium</taxon>
    </lineage>
</organism>
<keyword evidence="6 7" id="KW-0472">Membrane</keyword>
<dbReference type="Proteomes" id="UP001146468">
    <property type="component" value="Unassembled WGS sequence"/>
</dbReference>
<evidence type="ECO:0000256" key="6">
    <source>
        <dbReference type="ARBA" id="ARBA00023136"/>
    </source>
</evidence>
<dbReference type="GO" id="GO:0005886">
    <property type="term" value="C:plasma membrane"/>
    <property type="evidence" value="ECO:0007669"/>
    <property type="project" value="UniProtKB-SubCell"/>
</dbReference>
<comment type="similarity">
    <text evidence="7">Belongs to the binding-protein-dependent transport system permease family.</text>
</comment>
<feature type="transmembrane region" description="Helical" evidence="7">
    <location>
        <begin position="72"/>
        <end position="97"/>
    </location>
</feature>
<evidence type="ECO:0000256" key="4">
    <source>
        <dbReference type="ARBA" id="ARBA00022692"/>
    </source>
</evidence>
<evidence type="ECO:0000256" key="5">
    <source>
        <dbReference type="ARBA" id="ARBA00022989"/>
    </source>
</evidence>
<keyword evidence="10" id="KW-1185">Reference proteome</keyword>
<keyword evidence="2 7" id="KW-0813">Transport</keyword>
<feature type="transmembrane region" description="Helical" evidence="7">
    <location>
        <begin position="109"/>
        <end position="128"/>
    </location>
</feature>
<dbReference type="AlphaFoldDB" id="A0A9X3LSP4"/>
<dbReference type="PANTHER" id="PTHR43386:SF25">
    <property type="entry name" value="PEPTIDE ABC TRANSPORTER PERMEASE PROTEIN"/>
    <property type="match status" value="1"/>
</dbReference>
<dbReference type="Pfam" id="PF00528">
    <property type="entry name" value="BPD_transp_1"/>
    <property type="match status" value="1"/>
</dbReference>
<keyword evidence="5 7" id="KW-1133">Transmembrane helix</keyword>
<dbReference type="PROSITE" id="PS50928">
    <property type="entry name" value="ABC_TM1"/>
    <property type="match status" value="1"/>
</dbReference>
<dbReference type="SUPFAM" id="SSF161098">
    <property type="entry name" value="MetI-like"/>
    <property type="match status" value="1"/>
</dbReference>
<keyword evidence="3" id="KW-1003">Cell membrane</keyword>
<dbReference type="InterPro" id="IPR050366">
    <property type="entry name" value="BP-dependent_transpt_permease"/>
</dbReference>
<reference evidence="9" key="1">
    <citation type="submission" date="2022-02" db="EMBL/GenBank/DDBJ databases">
        <title>Corynebacterium sp. from urogenital microbiome.</title>
        <authorList>
            <person name="Cappelli E.A."/>
            <person name="Ribeiro T.G."/>
            <person name="Peixe L."/>
        </authorList>
    </citation>
    <scope>NUCLEOTIDE SEQUENCE</scope>
    <source>
        <strain evidence="9">C8Ua_172</strain>
    </source>
</reference>
<dbReference type="InterPro" id="IPR000515">
    <property type="entry name" value="MetI-like"/>
</dbReference>
<evidence type="ECO:0000256" key="1">
    <source>
        <dbReference type="ARBA" id="ARBA00004651"/>
    </source>
</evidence>
<dbReference type="EMBL" id="JAKMUS010000003">
    <property type="protein sequence ID" value="MCZ9293439.1"/>
    <property type="molecule type" value="Genomic_DNA"/>
</dbReference>
<feature type="transmembrane region" description="Helical" evidence="7">
    <location>
        <begin position="134"/>
        <end position="152"/>
    </location>
</feature>
<dbReference type="Gene3D" id="1.10.3720.10">
    <property type="entry name" value="MetI-like"/>
    <property type="match status" value="1"/>
</dbReference>
<dbReference type="PANTHER" id="PTHR43386">
    <property type="entry name" value="OLIGOPEPTIDE TRANSPORT SYSTEM PERMEASE PROTEIN APPC"/>
    <property type="match status" value="1"/>
</dbReference>
<feature type="transmembrane region" description="Helical" evidence="7">
    <location>
        <begin position="240"/>
        <end position="262"/>
    </location>
</feature>
<evidence type="ECO:0000256" key="2">
    <source>
        <dbReference type="ARBA" id="ARBA00022448"/>
    </source>
</evidence>
<dbReference type="InterPro" id="IPR035906">
    <property type="entry name" value="MetI-like_sf"/>
</dbReference>
<comment type="subcellular location">
    <subcellularLocation>
        <location evidence="1 7">Cell membrane</location>
        <topology evidence="1 7">Multi-pass membrane protein</topology>
    </subcellularLocation>
</comment>
<evidence type="ECO:0000256" key="3">
    <source>
        <dbReference type="ARBA" id="ARBA00022475"/>
    </source>
</evidence>
<protein>
    <submittedName>
        <fullName evidence="9">ABC transporter permease</fullName>
    </submittedName>
</protein>
<name>A0A9X3LSP4_9CORY</name>
<accession>A0A9X3LSP4</accession>
<dbReference type="RefSeq" id="WP_269964898.1">
    <property type="nucleotide sequence ID" value="NZ_JAKMUS010000003.1"/>
</dbReference>
<evidence type="ECO:0000313" key="9">
    <source>
        <dbReference type="EMBL" id="MCZ9293439.1"/>
    </source>
</evidence>
<feature type="transmembrane region" description="Helical" evidence="7">
    <location>
        <begin position="12"/>
        <end position="33"/>
    </location>
</feature>
<evidence type="ECO:0000313" key="10">
    <source>
        <dbReference type="Proteomes" id="UP001146468"/>
    </source>
</evidence>
<evidence type="ECO:0000259" key="8">
    <source>
        <dbReference type="PROSITE" id="PS50928"/>
    </source>
</evidence>
<proteinExistence type="inferred from homology"/>
<keyword evidence="4 7" id="KW-0812">Transmembrane</keyword>
<dbReference type="GO" id="GO:0055085">
    <property type="term" value="P:transmembrane transport"/>
    <property type="evidence" value="ECO:0007669"/>
    <property type="project" value="InterPro"/>
</dbReference>
<evidence type="ECO:0000256" key="7">
    <source>
        <dbReference type="RuleBase" id="RU363032"/>
    </source>
</evidence>
<feature type="transmembrane region" description="Helical" evidence="7">
    <location>
        <begin position="197"/>
        <end position="220"/>
    </location>
</feature>
<feature type="domain" description="ABC transmembrane type-1" evidence="8">
    <location>
        <begin position="70"/>
        <end position="259"/>
    </location>
</feature>